<keyword evidence="4" id="KW-0677">Repeat</keyword>
<protein>
    <submittedName>
        <fullName evidence="10">Nucleolar protein 10</fullName>
    </submittedName>
</protein>
<name>A0A9Q0NAH4_9DIPT</name>
<comment type="subcellular location">
    <subcellularLocation>
        <location evidence="1">Nucleus</location>
        <location evidence="1">Nucleolus</location>
    </subcellularLocation>
</comment>
<evidence type="ECO:0000256" key="2">
    <source>
        <dbReference type="ARBA" id="ARBA00005264"/>
    </source>
</evidence>
<evidence type="ECO:0000256" key="4">
    <source>
        <dbReference type="ARBA" id="ARBA00022737"/>
    </source>
</evidence>
<dbReference type="EMBL" id="WJQU01000001">
    <property type="protein sequence ID" value="KAJ6646528.1"/>
    <property type="molecule type" value="Genomic_DNA"/>
</dbReference>
<gene>
    <name evidence="10" type="primary">nol10</name>
    <name evidence="10" type="ORF">Bhyg_01741</name>
</gene>
<evidence type="ECO:0000259" key="8">
    <source>
        <dbReference type="Pfam" id="PF23097"/>
    </source>
</evidence>
<dbReference type="InterPro" id="IPR040382">
    <property type="entry name" value="NOL10/Enp2"/>
</dbReference>
<proteinExistence type="inferred from homology"/>
<dbReference type="PANTHER" id="PTHR14927:SF0">
    <property type="entry name" value="NUCLEOLAR PROTEIN 10"/>
    <property type="match status" value="1"/>
</dbReference>
<dbReference type="Proteomes" id="UP001151699">
    <property type="component" value="Chromosome A"/>
</dbReference>
<organism evidence="10 11">
    <name type="scientific">Pseudolycoriella hygida</name>
    <dbReference type="NCBI Taxonomy" id="35572"/>
    <lineage>
        <taxon>Eukaryota</taxon>
        <taxon>Metazoa</taxon>
        <taxon>Ecdysozoa</taxon>
        <taxon>Arthropoda</taxon>
        <taxon>Hexapoda</taxon>
        <taxon>Insecta</taxon>
        <taxon>Pterygota</taxon>
        <taxon>Neoptera</taxon>
        <taxon>Endopterygota</taxon>
        <taxon>Diptera</taxon>
        <taxon>Nematocera</taxon>
        <taxon>Sciaroidea</taxon>
        <taxon>Sciaridae</taxon>
        <taxon>Pseudolycoriella</taxon>
    </lineage>
</organism>
<evidence type="ECO:0000259" key="9">
    <source>
        <dbReference type="Pfam" id="PF23098"/>
    </source>
</evidence>
<dbReference type="SUPFAM" id="SSF50978">
    <property type="entry name" value="WD40 repeat-like"/>
    <property type="match status" value="1"/>
</dbReference>
<dbReference type="OrthoDB" id="273340at2759"/>
<dbReference type="InterPro" id="IPR056550">
    <property type="entry name" value="NOL10_2nd"/>
</dbReference>
<dbReference type="InterPro" id="IPR036322">
    <property type="entry name" value="WD40_repeat_dom_sf"/>
</dbReference>
<feature type="domain" description="Nucleolar protein 10-like second" evidence="8">
    <location>
        <begin position="366"/>
        <end position="413"/>
    </location>
</feature>
<dbReference type="Pfam" id="PF23097">
    <property type="entry name" value="NOL10_2nd"/>
    <property type="match status" value="1"/>
</dbReference>
<dbReference type="GO" id="GO:0032040">
    <property type="term" value="C:small-subunit processome"/>
    <property type="evidence" value="ECO:0007669"/>
    <property type="project" value="TreeGrafter"/>
</dbReference>
<sequence>MFVTDVNDVKIYNLSAGKSLPDWLTDEKRRKVLKQNVDLRKRIELIQDFDMPDECGTIQMSPDQQFIIATGTYKPRVKCFEVNNLSIKFERCFDSEVVRTEVLTDDYSKMVFLCCDRYIEFHAKHGRHYRLRIPRCGYDMGYHLPTAELFFVGASSEIYRLNLELGRFMPAYETQTNQSVNACDINPEHQLLCVGTHEGMIEAWDAREGKRCNTLDVAKNIPNLHSFPSISTIKSKNGLQMGVGTDMGHVLIYDIRSNQPLTVKDHYNKLKIKRIAFNPSNNAVYSMDEAILKIWEENSGKQIAYIESESKFNDMCTIPNTGMLFFAQQTTKMLTYYIPSLGPAPRWCSFLDSLTEEIESETVQNIYDDYKFVTKQELEQLGLDHLEGTNLLRAYMHGFFIDIRLYNKARSVVEPFEFDKYRKEKVRQKIESSRPNRLTIKSNLPKVNQEIALKLMESKGMRPKKGRPTTSLLDDNRFSAMFENPDFEIDKEADEYKMLTPVLSRLDKSKLKELKKKQTLTDLMDEEEEAKSSDDDLFSERDGSSDDEDERQWSKEVKRQYKQIAKKRATANNDEEEEAVDVEPTMVEVPTMEFKVKARRYKDDKKSLGERLNQEQDVKHTVTGSGNRQMSFSTTKVPKDIKEREKQMRKHREDRKRVIRPTTSLRLKKYVPRLSYNGTHYHNCDFIIREDPLANQKRFPCESDEIPMYIR</sequence>
<keyword evidence="3" id="KW-0853">WD repeat</keyword>
<comment type="similarity">
    <text evidence="2">Belongs to the WD repeat NOL10/ENP2 family.</text>
</comment>
<dbReference type="AlphaFoldDB" id="A0A9Q0NAH4"/>
<dbReference type="GO" id="GO:0030686">
    <property type="term" value="C:90S preribosome"/>
    <property type="evidence" value="ECO:0007669"/>
    <property type="project" value="TreeGrafter"/>
</dbReference>
<keyword evidence="5" id="KW-0539">Nucleus</keyword>
<evidence type="ECO:0000313" key="11">
    <source>
        <dbReference type="Proteomes" id="UP001151699"/>
    </source>
</evidence>
<evidence type="ECO:0000256" key="5">
    <source>
        <dbReference type="ARBA" id="ARBA00023242"/>
    </source>
</evidence>
<dbReference type="InterPro" id="IPR015943">
    <property type="entry name" value="WD40/YVTN_repeat-like_dom_sf"/>
</dbReference>
<feature type="region of interest" description="Disordered" evidence="6">
    <location>
        <begin position="522"/>
        <end position="556"/>
    </location>
</feature>
<dbReference type="Gene3D" id="2.130.10.10">
    <property type="entry name" value="YVTN repeat-like/Quinoprotein amine dehydrogenase"/>
    <property type="match status" value="1"/>
</dbReference>
<evidence type="ECO:0000256" key="1">
    <source>
        <dbReference type="ARBA" id="ARBA00004604"/>
    </source>
</evidence>
<dbReference type="Pfam" id="PF23098">
    <property type="entry name" value="Beta-prop_NOL10_N"/>
    <property type="match status" value="1"/>
</dbReference>
<dbReference type="PANTHER" id="PTHR14927">
    <property type="entry name" value="NUCLEOLAR PROTEIN 10"/>
    <property type="match status" value="1"/>
</dbReference>
<dbReference type="GO" id="GO:0000462">
    <property type="term" value="P:maturation of SSU-rRNA from tricistronic rRNA transcript (SSU-rRNA, 5.8S rRNA, LSU-rRNA)"/>
    <property type="evidence" value="ECO:0007669"/>
    <property type="project" value="TreeGrafter"/>
</dbReference>
<evidence type="ECO:0000259" key="7">
    <source>
        <dbReference type="Pfam" id="PF08159"/>
    </source>
</evidence>
<dbReference type="Pfam" id="PF08159">
    <property type="entry name" value="NUC153"/>
    <property type="match status" value="1"/>
</dbReference>
<evidence type="ECO:0000256" key="3">
    <source>
        <dbReference type="ARBA" id="ARBA00022574"/>
    </source>
</evidence>
<feature type="domain" description="Nucleolar protein 10-like N-terminal" evidence="9">
    <location>
        <begin position="2"/>
        <end position="361"/>
    </location>
</feature>
<evidence type="ECO:0000313" key="10">
    <source>
        <dbReference type="EMBL" id="KAJ6646528.1"/>
    </source>
</evidence>
<feature type="domain" description="NUC153" evidence="7">
    <location>
        <begin position="475"/>
        <end position="502"/>
    </location>
</feature>
<reference evidence="10" key="1">
    <citation type="submission" date="2022-07" db="EMBL/GenBank/DDBJ databases">
        <authorList>
            <person name="Trinca V."/>
            <person name="Uliana J.V.C."/>
            <person name="Torres T.T."/>
            <person name="Ward R.J."/>
            <person name="Monesi N."/>
        </authorList>
    </citation>
    <scope>NUCLEOTIDE SEQUENCE</scope>
    <source>
        <strain evidence="10">HSMRA1968</strain>
        <tissue evidence="10">Whole embryos</tissue>
    </source>
</reference>
<evidence type="ECO:0000256" key="6">
    <source>
        <dbReference type="SAM" id="MobiDB-lite"/>
    </source>
</evidence>
<keyword evidence="11" id="KW-1185">Reference proteome</keyword>
<dbReference type="InterPro" id="IPR056551">
    <property type="entry name" value="Beta-prop_NOL10_N"/>
</dbReference>
<accession>A0A9Q0NAH4</accession>
<comment type="caution">
    <text evidence="10">The sequence shown here is derived from an EMBL/GenBank/DDBJ whole genome shotgun (WGS) entry which is preliminary data.</text>
</comment>
<dbReference type="InterPro" id="IPR012580">
    <property type="entry name" value="NUC153"/>
</dbReference>
<feature type="compositionally biased region" description="Basic and acidic residues" evidence="6">
    <location>
        <begin position="530"/>
        <end position="544"/>
    </location>
</feature>